<evidence type="ECO:0000313" key="5">
    <source>
        <dbReference type="Proteomes" id="UP000184174"/>
    </source>
</evidence>
<comment type="caution">
    <text evidence="4">The sequence shown here is derived from an EMBL/GenBank/DDBJ whole genome shotgun (WGS) entry which is preliminary data.</text>
</comment>
<gene>
    <name evidence="4" type="ORF">BJI45_07175</name>
</gene>
<name>A0AB36I186_LIMRT</name>
<evidence type="ECO:0000256" key="1">
    <source>
        <dbReference type="SAM" id="Coils"/>
    </source>
</evidence>
<evidence type="ECO:0000259" key="3">
    <source>
        <dbReference type="Pfam" id="PF13007"/>
    </source>
</evidence>
<organism evidence="4 5">
    <name type="scientific">Limosilactobacillus reuteri</name>
    <name type="common">Lactobacillus reuteri</name>
    <dbReference type="NCBI Taxonomy" id="1598"/>
    <lineage>
        <taxon>Bacteria</taxon>
        <taxon>Bacillati</taxon>
        <taxon>Bacillota</taxon>
        <taxon>Bacilli</taxon>
        <taxon>Lactobacillales</taxon>
        <taxon>Lactobacillaceae</taxon>
        <taxon>Limosilactobacillus</taxon>
    </lineage>
</organism>
<proteinExistence type="predicted"/>
<dbReference type="Proteomes" id="UP000184174">
    <property type="component" value="Unassembled WGS sequence"/>
</dbReference>
<evidence type="ECO:0000313" key="4">
    <source>
        <dbReference type="EMBL" id="OJI10371.1"/>
    </source>
</evidence>
<reference evidence="4 5" key="1">
    <citation type="submission" date="2016-10" db="EMBL/GenBank/DDBJ databases">
        <title>Genome sequence of Lactobacillus reuteri 121, a source of glucan and fructan exopolysaccharides.</title>
        <authorList>
            <person name="Gangoiti J."/>
            <person name="Lammerts Van Bueren A."/>
            <person name="Dijkhuizen L."/>
        </authorList>
    </citation>
    <scope>NUCLEOTIDE SEQUENCE [LARGE SCALE GENOMIC DNA]</scope>
    <source>
        <strain evidence="4 5">121</strain>
    </source>
</reference>
<feature type="region of interest" description="Disordered" evidence="2">
    <location>
        <begin position="86"/>
        <end position="115"/>
    </location>
</feature>
<accession>A0AB36I186</accession>
<feature type="domain" description="Transposase TnpC homeodomain" evidence="3">
    <location>
        <begin position="27"/>
        <end position="106"/>
    </location>
</feature>
<feature type="coiled-coil region" evidence="1">
    <location>
        <begin position="3"/>
        <end position="30"/>
    </location>
</feature>
<dbReference type="AlphaFoldDB" id="A0AB36I186"/>
<sequence>MDSKELEKENQRLKAQLASANQQIDYLRQIIAGQKEQLFGKKTEVIEKVVSGQESLFSDEQLTSLQSPDLSVTEVTETKVIKAVRHHSKRKKSGQRTAFFDSLPQVNESEPLSDQTCPNCHHELKKVGTKLVRREVCVKPAELYCKNYPKFQE</sequence>
<evidence type="ECO:0000256" key="2">
    <source>
        <dbReference type="SAM" id="MobiDB-lite"/>
    </source>
</evidence>
<dbReference type="RefSeq" id="WP_072575188.1">
    <property type="nucleotide sequence ID" value="NZ_CM122995.1"/>
</dbReference>
<protein>
    <recommendedName>
        <fullName evidence="3">Transposase TnpC homeodomain domain-containing protein</fullName>
    </recommendedName>
</protein>
<keyword evidence="1" id="KW-0175">Coiled coil</keyword>
<dbReference type="Pfam" id="PF13007">
    <property type="entry name" value="LZ_Tnp_IS66"/>
    <property type="match status" value="1"/>
</dbReference>
<dbReference type="InterPro" id="IPR024463">
    <property type="entry name" value="Transposase_TnpC_homeodom"/>
</dbReference>
<feature type="compositionally biased region" description="Polar residues" evidence="2">
    <location>
        <begin position="104"/>
        <end position="115"/>
    </location>
</feature>
<dbReference type="EMBL" id="MKQH01000014">
    <property type="protein sequence ID" value="OJI10371.1"/>
    <property type="molecule type" value="Genomic_DNA"/>
</dbReference>